<dbReference type="InterPro" id="IPR044299">
    <property type="entry name" value="GIS3/ZFP5/ZFP6"/>
</dbReference>
<dbReference type="EMBL" id="CACSLK010015970">
    <property type="protein sequence ID" value="CAA0817551.1"/>
    <property type="molecule type" value="Genomic_DNA"/>
</dbReference>
<evidence type="ECO:0000256" key="1">
    <source>
        <dbReference type="PROSITE-ProRule" id="PRU00042"/>
    </source>
</evidence>
<dbReference type="GO" id="GO:0009736">
    <property type="term" value="P:cytokinin-activated signaling pathway"/>
    <property type="evidence" value="ECO:0007669"/>
    <property type="project" value="TreeGrafter"/>
</dbReference>
<feature type="domain" description="C2H2-type" evidence="3">
    <location>
        <begin position="57"/>
        <end position="84"/>
    </location>
</feature>
<keyword evidence="5" id="KW-1185">Reference proteome</keyword>
<dbReference type="GO" id="GO:0009740">
    <property type="term" value="P:gibberellic acid mediated signaling pathway"/>
    <property type="evidence" value="ECO:0007669"/>
    <property type="project" value="TreeGrafter"/>
</dbReference>
<accession>A0A9N7R9J9</accession>
<evidence type="ECO:0000313" key="4">
    <source>
        <dbReference type="EMBL" id="CAA0817551.1"/>
    </source>
</evidence>
<keyword evidence="1" id="KW-0863">Zinc-finger</keyword>
<dbReference type="InterPro" id="IPR013087">
    <property type="entry name" value="Znf_C2H2_type"/>
</dbReference>
<gene>
    <name evidence="4" type="ORF">SHERM_17123</name>
</gene>
<dbReference type="GO" id="GO:0003700">
    <property type="term" value="F:DNA-binding transcription factor activity"/>
    <property type="evidence" value="ECO:0007669"/>
    <property type="project" value="TreeGrafter"/>
</dbReference>
<dbReference type="PANTHER" id="PTHR46353:SF22">
    <property type="entry name" value="ZINC FINGER PROTEIN 6-LIKE"/>
    <property type="match status" value="1"/>
</dbReference>
<evidence type="ECO:0000313" key="5">
    <source>
        <dbReference type="Proteomes" id="UP001153555"/>
    </source>
</evidence>
<dbReference type="GO" id="GO:0005634">
    <property type="term" value="C:nucleus"/>
    <property type="evidence" value="ECO:0007669"/>
    <property type="project" value="TreeGrafter"/>
</dbReference>
<organism evidence="4 5">
    <name type="scientific">Striga hermonthica</name>
    <name type="common">Purple witchweed</name>
    <name type="synonym">Buchnera hermonthica</name>
    <dbReference type="NCBI Taxonomy" id="68872"/>
    <lineage>
        <taxon>Eukaryota</taxon>
        <taxon>Viridiplantae</taxon>
        <taxon>Streptophyta</taxon>
        <taxon>Embryophyta</taxon>
        <taxon>Tracheophyta</taxon>
        <taxon>Spermatophyta</taxon>
        <taxon>Magnoliopsida</taxon>
        <taxon>eudicotyledons</taxon>
        <taxon>Gunneridae</taxon>
        <taxon>Pentapetalae</taxon>
        <taxon>asterids</taxon>
        <taxon>lamiids</taxon>
        <taxon>Lamiales</taxon>
        <taxon>Orobanchaceae</taxon>
        <taxon>Buchnereae</taxon>
        <taxon>Striga</taxon>
    </lineage>
</organism>
<dbReference type="GO" id="GO:0010090">
    <property type="term" value="P:trichome morphogenesis"/>
    <property type="evidence" value="ECO:0007669"/>
    <property type="project" value="InterPro"/>
</dbReference>
<dbReference type="GO" id="GO:0000976">
    <property type="term" value="F:transcription cis-regulatory region binding"/>
    <property type="evidence" value="ECO:0007669"/>
    <property type="project" value="TreeGrafter"/>
</dbReference>
<evidence type="ECO:0000259" key="3">
    <source>
        <dbReference type="PROSITE" id="PS50157"/>
    </source>
</evidence>
<dbReference type="PROSITE" id="PS00028">
    <property type="entry name" value="ZINC_FINGER_C2H2_1"/>
    <property type="match status" value="1"/>
</dbReference>
<dbReference type="Gene3D" id="3.30.160.60">
    <property type="entry name" value="Classic Zinc Finger"/>
    <property type="match status" value="1"/>
</dbReference>
<evidence type="ECO:0000256" key="2">
    <source>
        <dbReference type="SAM" id="MobiDB-lite"/>
    </source>
</evidence>
<reference evidence="4" key="1">
    <citation type="submission" date="2019-12" db="EMBL/GenBank/DDBJ databases">
        <authorList>
            <person name="Scholes J."/>
        </authorList>
    </citation>
    <scope>NUCLEOTIDE SEQUENCE</scope>
</reference>
<dbReference type="GO" id="GO:0008270">
    <property type="term" value="F:zinc ion binding"/>
    <property type="evidence" value="ECO:0007669"/>
    <property type="project" value="UniProtKB-KW"/>
</dbReference>
<keyword evidence="1" id="KW-0862">Zinc</keyword>
<dbReference type="InterPro" id="IPR036236">
    <property type="entry name" value="Znf_C2H2_sf"/>
</dbReference>
<sequence length="184" mass="19793">MELDHSSSCDQDYNSTSSSAPPVVKLFGFPVTNDGQKNPMIRKIQHDDINQAESKRFECQHCHRKFANSQALGGHQNAHKKERQRAKRAHFVRPGSAVHVVSPHGVRPGPVATNNGSAYGARFFVSGESSAGVPQVLSGVPLGYHGRFHVAALGPRHGGWGEMGPSRAAGRTDGSEGLDVDLHL</sequence>
<feature type="region of interest" description="Disordered" evidence="2">
    <location>
        <begin position="161"/>
        <end position="184"/>
    </location>
</feature>
<name>A0A9N7R9J9_STRHE</name>
<dbReference type="OrthoDB" id="772256at2759"/>
<protein>
    <submittedName>
        <fullName evidence="4">Zinc finger protein 6</fullName>
    </submittedName>
</protein>
<proteinExistence type="predicted"/>
<dbReference type="PROSITE" id="PS50157">
    <property type="entry name" value="ZINC_FINGER_C2H2_2"/>
    <property type="match status" value="1"/>
</dbReference>
<dbReference type="SUPFAM" id="SSF57667">
    <property type="entry name" value="beta-beta-alpha zinc fingers"/>
    <property type="match status" value="1"/>
</dbReference>
<comment type="caution">
    <text evidence="4">The sequence shown here is derived from an EMBL/GenBank/DDBJ whole genome shotgun (WGS) entry which is preliminary data.</text>
</comment>
<dbReference type="PANTHER" id="PTHR46353">
    <property type="entry name" value="ZINC FINGER PROTEIN 5"/>
    <property type="match status" value="1"/>
</dbReference>
<keyword evidence="1" id="KW-0479">Metal-binding</keyword>
<dbReference type="Proteomes" id="UP001153555">
    <property type="component" value="Unassembled WGS sequence"/>
</dbReference>
<dbReference type="AlphaFoldDB" id="A0A9N7R9J9"/>